<evidence type="ECO:0000256" key="2">
    <source>
        <dbReference type="ARBA" id="ARBA00010617"/>
    </source>
</evidence>
<evidence type="ECO:0000313" key="9">
    <source>
        <dbReference type="EMBL" id="CAH3175362.1"/>
    </source>
</evidence>
<sequence length="572" mass="67155">MLSTSTVCRRNVLQRRQYLKPLTLYWRSQRTEARALDSQETFNGVRAFEDIPEPNSFKFMYDLCTKTERFTKGFKVTERLFEELGPVYKERWTLSPLTSVHVIEPDDIEKVFRAEGKYPRRPIVDVWLEYRKRRNYFPGLVLVDGEEWHRVRQTIAPKIMRPKIVEENIGNFNAVSKDAVARFVKLKETCEQDDHIPDLEKELNRWSMEGKLIIAVWVHKGLTWDPTHPPPPPLLLPSLDAVETFQTRDVCVLASKKSFGFINKFNNMTSFYVTLSIKLYPQAGFIVDFTLKLFTEKKSKIMTQKAKKVKRKRDESTAKQSVFVQYHDYSLEEAFEFCGSSLLTGLTDTSTSTLWWMYNLARFPEVQEKVYQEIQSVLGKDNDVTPSHLAKLRYLKACLKESMRLTPSITGNARFLEEDVVLSGYHVPAKSLVIMESYATTRSEKYFKDPLEFNPERWLRESKEAHSFANLQFGFGPRMCVGRRVAELEMYVFICKLLQRFRLEYHHEPLDLRQKLLTVPDQPVKIKFVDRLCLQWKAFHLLYKMRYILWVVALLGVCDVTKHGRHLGFFKN</sequence>
<dbReference type="PANTHER" id="PTHR24279:SF120">
    <property type="entry name" value="CYTOCHROME P450"/>
    <property type="match status" value="1"/>
</dbReference>
<evidence type="ECO:0008006" key="11">
    <source>
        <dbReference type="Google" id="ProtNLM"/>
    </source>
</evidence>
<proteinExistence type="inferred from homology"/>
<keyword evidence="3 8" id="KW-0349">Heme</keyword>
<dbReference type="InterPro" id="IPR036396">
    <property type="entry name" value="Cyt_P450_sf"/>
</dbReference>
<dbReference type="PRINTS" id="PR00385">
    <property type="entry name" value="P450"/>
</dbReference>
<dbReference type="Gene3D" id="1.10.630.10">
    <property type="entry name" value="Cytochrome P450"/>
    <property type="match status" value="1"/>
</dbReference>
<evidence type="ECO:0000256" key="4">
    <source>
        <dbReference type="ARBA" id="ARBA00022723"/>
    </source>
</evidence>
<keyword evidence="6 8" id="KW-0408">Iron</keyword>
<keyword evidence="7 8" id="KW-0503">Monooxygenase</keyword>
<organism evidence="9 10">
    <name type="scientific">Porites evermanni</name>
    <dbReference type="NCBI Taxonomy" id="104178"/>
    <lineage>
        <taxon>Eukaryota</taxon>
        <taxon>Metazoa</taxon>
        <taxon>Cnidaria</taxon>
        <taxon>Anthozoa</taxon>
        <taxon>Hexacorallia</taxon>
        <taxon>Scleractinia</taxon>
        <taxon>Fungiina</taxon>
        <taxon>Poritidae</taxon>
        <taxon>Porites</taxon>
    </lineage>
</organism>
<dbReference type="InterPro" id="IPR001128">
    <property type="entry name" value="Cyt_P450"/>
</dbReference>
<evidence type="ECO:0000313" key="10">
    <source>
        <dbReference type="Proteomes" id="UP001159427"/>
    </source>
</evidence>
<evidence type="ECO:0000256" key="6">
    <source>
        <dbReference type="ARBA" id="ARBA00023004"/>
    </source>
</evidence>
<dbReference type="PRINTS" id="PR00463">
    <property type="entry name" value="EP450I"/>
</dbReference>
<protein>
    <recommendedName>
        <fullName evidence="11">Cytochrome P450</fullName>
    </recommendedName>
</protein>
<accession>A0ABN8R9L7</accession>
<dbReference type="PANTHER" id="PTHR24279">
    <property type="entry name" value="CYTOCHROME P450"/>
    <property type="match status" value="1"/>
</dbReference>
<comment type="similarity">
    <text evidence="2 8">Belongs to the cytochrome P450 family.</text>
</comment>
<gene>
    <name evidence="9" type="ORF">PEVE_00010097</name>
</gene>
<dbReference type="CDD" id="cd11054">
    <property type="entry name" value="CYP24A1-like"/>
    <property type="match status" value="1"/>
</dbReference>
<keyword evidence="5 8" id="KW-0560">Oxidoreductase</keyword>
<dbReference type="InterPro" id="IPR050479">
    <property type="entry name" value="CYP11_CYP27_families"/>
</dbReference>
<dbReference type="Proteomes" id="UP001159427">
    <property type="component" value="Unassembled WGS sequence"/>
</dbReference>
<evidence type="ECO:0000256" key="3">
    <source>
        <dbReference type="ARBA" id="ARBA00022617"/>
    </source>
</evidence>
<dbReference type="InterPro" id="IPR017972">
    <property type="entry name" value="Cyt_P450_CS"/>
</dbReference>
<comment type="cofactor">
    <cofactor evidence="1">
        <name>heme</name>
        <dbReference type="ChEBI" id="CHEBI:30413"/>
    </cofactor>
</comment>
<evidence type="ECO:0000256" key="7">
    <source>
        <dbReference type="ARBA" id="ARBA00023033"/>
    </source>
</evidence>
<evidence type="ECO:0000256" key="1">
    <source>
        <dbReference type="ARBA" id="ARBA00001971"/>
    </source>
</evidence>
<comment type="caution">
    <text evidence="9">The sequence shown here is derived from an EMBL/GenBank/DDBJ whole genome shotgun (WGS) entry which is preliminary data.</text>
</comment>
<dbReference type="PROSITE" id="PS00086">
    <property type="entry name" value="CYTOCHROME_P450"/>
    <property type="match status" value="1"/>
</dbReference>
<dbReference type="InterPro" id="IPR002401">
    <property type="entry name" value="Cyt_P450_E_grp-I"/>
</dbReference>
<keyword evidence="4 8" id="KW-0479">Metal-binding</keyword>
<dbReference type="EMBL" id="CALNXI010001704">
    <property type="protein sequence ID" value="CAH3175362.1"/>
    <property type="molecule type" value="Genomic_DNA"/>
</dbReference>
<dbReference type="SUPFAM" id="SSF48264">
    <property type="entry name" value="Cytochrome P450"/>
    <property type="match status" value="1"/>
</dbReference>
<evidence type="ECO:0000256" key="5">
    <source>
        <dbReference type="ARBA" id="ARBA00023002"/>
    </source>
</evidence>
<reference evidence="9 10" key="1">
    <citation type="submission" date="2022-05" db="EMBL/GenBank/DDBJ databases">
        <authorList>
            <consortium name="Genoscope - CEA"/>
            <person name="William W."/>
        </authorList>
    </citation>
    <scope>NUCLEOTIDE SEQUENCE [LARGE SCALE GENOMIC DNA]</scope>
</reference>
<evidence type="ECO:0000256" key="8">
    <source>
        <dbReference type="RuleBase" id="RU000461"/>
    </source>
</evidence>
<keyword evidence="10" id="KW-1185">Reference proteome</keyword>
<dbReference type="Pfam" id="PF00067">
    <property type="entry name" value="p450"/>
    <property type="match status" value="1"/>
</dbReference>
<name>A0ABN8R9L7_9CNID</name>